<accession>A0A6A6E9M5</accession>
<name>A0A6A6E9M5_9PEZI</name>
<gene>
    <name evidence="1" type="ORF">K469DRAFT_685958</name>
</gene>
<reference evidence="1" key="1">
    <citation type="journal article" date="2020" name="Stud. Mycol.">
        <title>101 Dothideomycetes genomes: a test case for predicting lifestyles and emergence of pathogens.</title>
        <authorList>
            <person name="Haridas S."/>
            <person name="Albert R."/>
            <person name="Binder M."/>
            <person name="Bloem J."/>
            <person name="Labutti K."/>
            <person name="Salamov A."/>
            <person name="Andreopoulos B."/>
            <person name="Baker S."/>
            <person name="Barry K."/>
            <person name="Bills G."/>
            <person name="Bluhm B."/>
            <person name="Cannon C."/>
            <person name="Castanera R."/>
            <person name="Culley D."/>
            <person name="Daum C."/>
            <person name="Ezra D."/>
            <person name="Gonzalez J."/>
            <person name="Henrissat B."/>
            <person name="Kuo A."/>
            <person name="Liang C."/>
            <person name="Lipzen A."/>
            <person name="Lutzoni F."/>
            <person name="Magnuson J."/>
            <person name="Mondo S."/>
            <person name="Nolan M."/>
            <person name="Ohm R."/>
            <person name="Pangilinan J."/>
            <person name="Park H.-J."/>
            <person name="Ramirez L."/>
            <person name="Alfaro M."/>
            <person name="Sun H."/>
            <person name="Tritt A."/>
            <person name="Yoshinaga Y."/>
            <person name="Zwiers L.-H."/>
            <person name="Turgeon B."/>
            <person name="Goodwin S."/>
            <person name="Spatafora J."/>
            <person name="Crous P."/>
            <person name="Grigoriev I."/>
        </authorList>
    </citation>
    <scope>NUCLEOTIDE SEQUENCE</scope>
    <source>
        <strain evidence="1">CBS 207.26</strain>
    </source>
</reference>
<keyword evidence="2" id="KW-1185">Reference proteome</keyword>
<evidence type="ECO:0000313" key="2">
    <source>
        <dbReference type="Proteomes" id="UP000800200"/>
    </source>
</evidence>
<organism evidence="1 2">
    <name type="scientific">Zopfia rhizophila CBS 207.26</name>
    <dbReference type="NCBI Taxonomy" id="1314779"/>
    <lineage>
        <taxon>Eukaryota</taxon>
        <taxon>Fungi</taxon>
        <taxon>Dikarya</taxon>
        <taxon>Ascomycota</taxon>
        <taxon>Pezizomycotina</taxon>
        <taxon>Dothideomycetes</taxon>
        <taxon>Dothideomycetes incertae sedis</taxon>
        <taxon>Zopfiaceae</taxon>
        <taxon>Zopfia</taxon>
    </lineage>
</organism>
<sequence length="171" mass="18549">MDFDNQCLGFRVIDGNEIPLESVTNQVLPKHAGETKGVSIFQNKSAIDSSNNTGVRCSSLPNCATRPEGPGFTIDYAGSLIRFMQLYDFWFDCHAIQGTSISTSIFPSTSLLGRPNILVQSRDTSIGMLVDMMRAEVDPAVFKYLKSAGLKIECSPFADSAKSTITGCSYG</sequence>
<evidence type="ECO:0000313" key="1">
    <source>
        <dbReference type="EMBL" id="KAF2187492.1"/>
    </source>
</evidence>
<proteinExistence type="predicted"/>
<dbReference type="EMBL" id="ML994627">
    <property type="protein sequence ID" value="KAF2187492.1"/>
    <property type="molecule type" value="Genomic_DNA"/>
</dbReference>
<dbReference type="AlphaFoldDB" id="A0A6A6E9M5"/>
<dbReference type="Proteomes" id="UP000800200">
    <property type="component" value="Unassembled WGS sequence"/>
</dbReference>
<protein>
    <submittedName>
        <fullName evidence="1">Uncharacterized protein</fullName>
    </submittedName>
</protein>